<dbReference type="Pfam" id="PF12804">
    <property type="entry name" value="NTP_transf_3"/>
    <property type="match status" value="1"/>
</dbReference>
<reference evidence="2 3" key="1">
    <citation type="submission" date="2023-03" db="EMBL/GenBank/DDBJ databases">
        <title>Bacillus Genome Sequencing.</title>
        <authorList>
            <person name="Dunlap C."/>
        </authorList>
    </citation>
    <scope>NUCLEOTIDE SEQUENCE [LARGE SCALE GENOMIC DNA]</scope>
    <source>
        <strain evidence="2 3">B-23453</strain>
    </source>
</reference>
<evidence type="ECO:0000313" key="3">
    <source>
        <dbReference type="Proteomes" id="UP001341444"/>
    </source>
</evidence>
<dbReference type="RefSeq" id="WP_066270229.1">
    <property type="nucleotide sequence ID" value="NZ_JARMAB010000002.1"/>
</dbReference>
<evidence type="ECO:0000259" key="1">
    <source>
        <dbReference type="Pfam" id="PF12804"/>
    </source>
</evidence>
<sequence length="203" mass="22781">MNRNKVLGIYLAAGNSKRMGMEKLNLPFKGSTVGNMGLTAAVESELDSTIVVTKEADCPKWISELLKKDYAHRWELVTCGDAYKGQSCSLKSGLRKAIHLGYEAVLILLADQPFVTSEMINRFIEKYLSSTEDGFISAVFKEIPRPPVLFTKSTFDRLLDLEGDEGARKLIRKGAGIKGNLIYFNDFSLFVDIDTMEDYMQFK</sequence>
<evidence type="ECO:0000313" key="2">
    <source>
        <dbReference type="EMBL" id="MED1201595.1"/>
    </source>
</evidence>
<dbReference type="SUPFAM" id="SSF53448">
    <property type="entry name" value="Nucleotide-diphospho-sugar transferases"/>
    <property type="match status" value="1"/>
</dbReference>
<comment type="caution">
    <text evidence="2">The sequence shown here is derived from an EMBL/GenBank/DDBJ whole genome shotgun (WGS) entry which is preliminary data.</text>
</comment>
<gene>
    <name evidence="2" type="ORF">P4T90_00650</name>
</gene>
<feature type="domain" description="MobA-like NTP transferase" evidence="1">
    <location>
        <begin position="8"/>
        <end position="173"/>
    </location>
</feature>
<protein>
    <submittedName>
        <fullName evidence="2">Nucleotidyltransferase family protein</fullName>
    </submittedName>
</protein>
<dbReference type="PANTHER" id="PTHR43777:SF1">
    <property type="entry name" value="MOLYBDENUM COFACTOR CYTIDYLYLTRANSFERASE"/>
    <property type="match status" value="1"/>
</dbReference>
<dbReference type="PANTHER" id="PTHR43777">
    <property type="entry name" value="MOLYBDENUM COFACTOR CYTIDYLYLTRANSFERASE"/>
    <property type="match status" value="1"/>
</dbReference>
<proteinExistence type="predicted"/>
<dbReference type="Gene3D" id="3.90.550.10">
    <property type="entry name" value="Spore Coat Polysaccharide Biosynthesis Protein SpsA, Chain A"/>
    <property type="match status" value="1"/>
</dbReference>
<dbReference type="EMBL" id="JARMAB010000002">
    <property type="protein sequence ID" value="MED1201595.1"/>
    <property type="molecule type" value="Genomic_DNA"/>
</dbReference>
<dbReference type="CDD" id="cd04182">
    <property type="entry name" value="GT_2_like_f"/>
    <property type="match status" value="1"/>
</dbReference>
<dbReference type="InterPro" id="IPR029044">
    <property type="entry name" value="Nucleotide-diphossugar_trans"/>
</dbReference>
<accession>A0ABU6MAA9</accession>
<dbReference type="InterPro" id="IPR025877">
    <property type="entry name" value="MobA-like_NTP_Trfase"/>
</dbReference>
<keyword evidence="3" id="KW-1185">Reference proteome</keyword>
<dbReference type="Proteomes" id="UP001341444">
    <property type="component" value="Unassembled WGS sequence"/>
</dbReference>
<name>A0ABU6MAA9_9BACI</name>
<organism evidence="2 3">
    <name type="scientific">Heyndrickxia acidicola</name>
    <dbReference type="NCBI Taxonomy" id="209389"/>
    <lineage>
        <taxon>Bacteria</taxon>
        <taxon>Bacillati</taxon>
        <taxon>Bacillota</taxon>
        <taxon>Bacilli</taxon>
        <taxon>Bacillales</taxon>
        <taxon>Bacillaceae</taxon>
        <taxon>Heyndrickxia</taxon>
    </lineage>
</organism>